<dbReference type="EMBL" id="CP118615">
    <property type="protein sequence ID" value="WDZ86663.1"/>
    <property type="molecule type" value="Genomic_DNA"/>
</dbReference>
<keyword evidence="1" id="KW-1133">Transmembrane helix</keyword>
<gene>
    <name evidence="2" type="ORF">PVK37_09840</name>
</gene>
<dbReference type="Proteomes" id="UP001219605">
    <property type="component" value="Chromosome"/>
</dbReference>
<feature type="transmembrane region" description="Helical" evidence="1">
    <location>
        <begin position="81"/>
        <end position="100"/>
    </location>
</feature>
<keyword evidence="3" id="KW-1185">Reference proteome</keyword>
<sequence>MRDVTVRMLRRQRMLAVGAIGYGLGWAVVGRVTGDAGLATFVPALVLLAGSAVVIFRGPSRERMRIDPAVPAMYAPARGPASFPVFALAWLAFQLVHYGGRWERDLFWWTMVTVSTALMVVLAVDLWRRVPLIALTPDGITSGGPRAEVFVPWSALAAGQPGEATAPSPTLLLPLSHPQTAELSTLALPLARPELVRRRGRRWRGRSRWWRGRPHETLVLHEVDAAPEFLAVAVRYYLDHPEHRAGLGTVEEFARLPRALGGHG</sequence>
<evidence type="ECO:0000256" key="1">
    <source>
        <dbReference type="SAM" id="Phobius"/>
    </source>
</evidence>
<feature type="transmembrane region" description="Helical" evidence="1">
    <location>
        <begin position="36"/>
        <end position="56"/>
    </location>
</feature>
<reference evidence="2 3" key="1">
    <citation type="submission" date="2023-02" db="EMBL/GenBank/DDBJ databases">
        <authorList>
            <person name="Mo P."/>
        </authorList>
    </citation>
    <scope>NUCLEOTIDE SEQUENCE [LARGE SCALE GENOMIC DNA]</scope>
    <source>
        <strain evidence="2 3">HUAS 3</strain>
    </source>
</reference>
<dbReference type="RefSeq" id="WP_275033512.1">
    <property type="nucleotide sequence ID" value="NZ_CP118615.1"/>
</dbReference>
<feature type="transmembrane region" description="Helical" evidence="1">
    <location>
        <begin position="12"/>
        <end position="30"/>
    </location>
</feature>
<organism evidence="2 3">
    <name type="scientific">Micromonospora cathayae</name>
    <dbReference type="NCBI Taxonomy" id="3028804"/>
    <lineage>
        <taxon>Bacteria</taxon>
        <taxon>Bacillati</taxon>
        <taxon>Actinomycetota</taxon>
        <taxon>Actinomycetes</taxon>
        <taxon>Micromonosporales</taxon>
        <taxon>Micromonosporaceae</taxon>
        <taxon>Micromonospora</taxon>
    </lineage>
</organism>
<evidence type="ECO:0008006" key="4">
    <source>
        <dbReference type="Google" id="ProtNLM"/>
    </source>
</evidence>
<evidence type="ECO:0000313" key="2">
    <source>
        <dbReference type="EMBL" id="WDZ86663.1"/>
    </source>
</evidence>
<evidence type="ECO:0000313" key="3">
    <source>
        <dbReference type="Proteomes" id="UP001219605"/>
    </source>
</evidence>
<accession>A0ABY7ZXD4</accession>
<feature type="transmembrane region" description="Helical" evidence="1">
    <location>
        <begin position="106"/>
        <end position="127"/>
    </location>
</feature>
<protein>
    <recommendedName>
        <fullName evidence="4">PH domain-containing protein</fullName>
    </recommendedName>
</protein>
<proteinExistence type="predicted"/>
<keyword evidence="1" id="KW-0472">Membrane</keyword>
<name>A0ABY7ZXD4_9ACTN</name>
<keyword evidence="1" id="KW-0812">Transmembrane</keyword>